<keyword evidence="6" id="KW-0964">Secreted</keyword>
<dbReference type="PROSITE" id="PS00079">
    <property type="entry name" value="MULTICOPPER_OXIDASE1"/>
    <property type="match status" value="1"/>
</dbReference>
<keyword evidence="17" id="KW-1185">Reference proteome</keyword>
<proteinExistence type="inferred from homology"/>
<dbReference type="PROSITE" id="PS00080">
    <property type="entry name" value="MULTICOPPER_OXIDASE2"/>
    <property type="match status" value="1"/>
</dbReference>
<dbReference type="EC" id="1.10.3.2" evidence="5"/>
<dbReference type="InterPro" id="IPR002355">
    <property type="entry name" value="Cu_oxidase_Cu_BS"/>
</dbReference>
<dbReference type="GO" id="GO:0005507">
    <property type="term" value="F:copper ion binding"/>
    <property type="evidence" value="ECO:0007669"/>
    <property type="project" value="InterPro"/>
</dbReference>
<dbReference type="GO" id="GO:0052716">
    <property type="term" value="F:hydroquinone:oxygen oxidoreductase activity"/>
    <property type="evidence" value="ECO:0007669"/>
    <property type="project" value="UniProtKB-EC"/>
</dbReference>
<evidence type="ECO:0000256" key="12">
    <source>
        <dbReference type="SAM" id="Phobius"/>
    </source>
</evidence>
<evidence type="ECO:0000256" key="4">
    <source>
        <dbReference type="ARBA" id="ARBA00010609"/>
    </source>
</evidence>
<keyword evidence="8" id="KW-0560">Oxidoreductase</keyword>
<keyword evidence="7" id="KW-0479">Metal-binding</keyword>
<dbReference type="AlphaFoldDB" id="A0A0C3NDY2"/>
<evidence type="ECO:0000256" key="10">
    <source>
        <dbReference type="ARBA" id="ARBA00023157"/>
    </source>
</evidence>
<dbReference type="Pfam" id="PF00394">
    <property type="entry name" value="Cu-oxidase"/>
    <property type="match status" value="1"/>
</dbReference>
<dbReference type="InterPro" id="IPR033138">
    <property type="entry name" value="Cu_oxidase_CS"/>
</dbReference>
<feature type="domain" description="Plastocyanin-like" evidence="15">
    <location>
        <begin position="105"/>
        <end position="215"/>
    </location>
</feature>
<evidence type="ECO:0000256" key="6">
    <source>
        <dbReference type="ARBA" id="ARBA00022525"/>
    </source>
</evidence>
<evidence type="ECO:0000259" key="15">
    <source>
        <dbReference type="Pfam" id="PF07732"/>
    </source>
</evidence>
<dbReference type="STRING" id="745531.A0A0C3NDY2"/>
<dbReference type="CDD" id="cd13857">
    <property type="entry name" value="CuRO_1_Diphenol_Ox"/>
    <property type="match status" value="1"/>
</dbReference>
<comment type="similarity">
    <text evidence="4">Belongs to the multicopper oxidase family.</text>
</comment>
<gene>
    <name evidence="16" type="ORF">PHLGIDRAFT_534793</name>
</gene>
<evidence type="ECO:0000256" key="7">
    <source>
        <dbReference type="ARBA" id="ARBA00022723"/>
    </source>
</evidence>
<evidence type="ECO:0000259" key="13">
    <source>
        <dbReference type="Pfam" id="PF00394"/>
    </source>
</evidence>
<dbReference type="PANTHER" id="PTHR11709:SF511">
    <property type="entry name" value="LACCASE"/>
    <property type="match status" value="1"/>
</dbReference>
<keyword evidence="11" id="KW-0325">Glycoprotein</keyword>
<dbReference type="InterPro" id="IPR011706">
    <property type="entry name" value="Cu-oxidase_C"/>
</dbReference>
<dbReference type="InterPro" id="IPR011707">
    <property type="entry name" value="Cu-oxidase-like_N"/>
</dbReference>
<dbReference type="OrthoDB" id="2121828at2759"/>
<dbReference type="HOGENOM" id="CLU_006504_7_1_1"/>
<name>A0A0C3NDY2_PHLG1</name>
<evidence type="ECO:0000256" key="3">
    <source>
        <dbReference type="ARBA" id="ARBA00004613"/>
    </source>
</evidence>
<comment type="subcellular location">
    <subcellularLocation>
        <location evidence="3">Secreted</location>
    </subcellularLocation>
</comment>
<evidence type="ECO:0000256" key="11">
    <source>
        <dbReference type="ARBA" id="ARBA00023180"/>
    </source>
</evidence>
<dbReference type="InterPro" id="IPR008972">
    <property type="entry name" value="Cupredoxin"/>
</dbReference>
<dbReference type="Pfam" id="PF07732">
    <property type="entry name" value="Cu-oxidase_3"/>
    <property type="match status" value="1"/>
</dbReference>
<evidence type="ECO:0000256" key="5">
    <source>
        <dbReference type="ARBA" id="ARBA00012297"/>
    </source>
</evidence>
<keyword evidence="10" id="KW-1015">Disulfide bond</keyword>
<dbReference type="PANTHER" id="PTHR11709">
    <property type="entry name" value="MULTI-COPPER OXIDASE"/>
    <property type="match status" value="1"/>
</dbReference>
<keyword evidence="12" id="KW-0472">Membrane</keyword>
<keyword evidence="12" id="KW-0812">Transmembrane</keyword>
<comment type="catalytic activity">
    <reaction evidence="1">
        <text>4 hydroquinone + O2 = 4 benzosemiquinone + 2 H2O</text>
        <dbReference type="Rhea" id="RHEA:11276"/>
        <dbReference type="ChEBI" id="CHEBI:15377"/>
        <dbReference type="ChEBI" id="CHEBI:15379"/>
        <dbReference type="ChEBI" id="CHEBI:17594"/>
        <dbReference type="ChEBI" id="CHEBI:17977"/>
        <dbReference type="EC" id="1.10.3.2"/>
    </reaction>
</comment>
<dbReference type="CDD" id="cd13910">
    <property type="entry name" value="CuRO_3_MCO_like_4"/>
    <property type="match status" value="1"/>
</dbReference>
<feature type="domain" description="Plastocyanin-like" evidence="13">
    <location>
        <begin position="229"/>
        <end position="385"/>
    </location>
</feature>
<evidence type="ECO:0000259" key="14">
    <source>
        <dbReference type="Pfam" id="PF07731"/>
    </source>
</evidence>
<keyword evidence="12" id="KW-1133">Transmembrane helix</keyword>
<keyword evidence="9" id="KW-0186">Copper</keyword>
<dbReference type="GO" id="GO:0005576">
    <property type="term" value="C:extracellular region"/>
    <property type="evidence" value="ECO:0007669"/>
    <property type="project" value="UniProtKB-SubCell"/>
</dbReference>
<evidence type="ECO:0000256" key="9">
    <source>
        <dbReference type="ARBA" id="ARBA00023008"/>
    </source>
</evidence>
<evidence type="ECO:0000256" key="1">
    <source>
        <dbReference type="ARBA" id="ARBA00000349"/>
    </source>
</evidence>
<evidence type="ECO:0000313" key="17">
    <source>
        <dbReference type="Proteomes" id="UP000053257"/>
    </source>
</evidence>
<organism evidence="16 17">
    <name type="scientific">Phlebiopsis gigantea (strain 11061_1 CR5-6)</name>
    <name type="common">White-rot fungus</name>
    <name type="synonym">Peniophora gigantea</name>
    <dbReference type="NCBI Taxonomy" id="745531"/>
    <lineage>
        <taxon>Eukaryota</taxon>
        <taxon>Fungi</taxon>
        <taxon>Dikarya</taxon>
        <taxon>Basidiomycota</taxon>
        <taxon>Agaricomycotina</taxon>
        <taxon>Agaricomycetes</taxon>
        <taxon>Polyporales</taxon>
        <taxon>Phanerochaetaceae</taxon>
        <taxon>Phlebiopsis</taxon>
    </lineage>
</organism>
<evidence type="ECO:0000256" key="8">
    <source>
        <dbReference type="ARBA" id="ARBA00023002"/>
    </source>
</evidence>
<dbReference type="SUPFAM" id="SSF49503">
    <property type="entry name" value="Cupredoxins"/>
    <property type="match status" value="3"/>
</dbReference>
<dbReference type="Pfam" id="PF07731">
    <property type="entry name" value="Cu-oxidase_2"/>
    <property type="match status" value="1"/>
</dbReference>
<evidence type="ECO:0000313" key="16">
    <source>
        <dbReference type="EMBL" id="KIP02779.1"/>
    </source>
</evidence>
<dbReference type="Proteomes" id="UP000053257">
    <property type="component" value="Unassembled WGS sequence"/>
</dbReference>
<sequence length="602" mass="65299">MSNTSHADLTGEKVAVHTTSLLRRRRVLYGALVSLFLIGAIALGLGLGLGLGLKHHHRDNTASASSNSSNLPALGTSSPDNFVLNGLVGQPPQTRSFDFEISQVEGAPDGVRKPMIVVNGIYPGPTLELNQGDRLVVNVSNKLENRTTIHWHGLFQNQTNFYDGTEGITECGIPPGQFLVYNFTMGEFSGTTWYHAHYSTQYTDGVTGALIVHPSTAAPADFPTWDTELVVQLSDLYHTFSSILLAEYLSAFGIDGTPGDEPVPDGGTINGLGQWGDGGSYFNFTLEANMTYRLRLVHSGSFASIRFSVDDHPLTIVEVDGTLVQPYTVSGLTLAVAQRYSVLLRTNVTGGGAFWMRAGVQSDMFTYDEPGQNLDIRGIIRYGEAANNTALPTATDDPGPGKSSLGDLDTALLVPAVVDRPPERTRQYPLTISLQNTDDGRFLAFMNSTSWAPLQGTTTLLEAHAAGAKYGPEGGSLQPGEQFMITEDSIQVIDLQIDNLDDGNHPFHLHGHRPWIMGTGAGRYVGQELNSTNPLRRDTVLIPAYNWMVLRFVTDNPGLWAFHCHLVWHMAAGLLMQINSLPSALAVLDIPQVIVDQCQVVL</sequence>
<accession>A0A0C3NDY2</accession>
<dbReference type="EMBL" id="KN840654">
    <property type="protein sequence ID" value="KIP02779.1"/>
    <property type="molecule type" value="Genomic_DNA"/>
</dbReference>
<dbReference type="InterPro" id="IPR001117">
    <property type="entry name" value="Cu-oxidase_2nd"/>
</dbReference>
<feature type="transmembrane region" description="Helical" evidence="12">
    <location>
        <begin position="27"/>
        <end position="53"/>
    </location>
</feature>
<dbReference type="CDD" id="cd13886">
    <property type="entry name" value="CuRO_2_MCO_like_1"/>
    <property type="match status" value="1"/>
</dbReference>
<reference evidence="16 17" key="1">
    <citation type="journal article" date="2014" name="PLoS Genet.">
        <title>Analysis of the Phlebiopsis gigantea genome, transcriptome and secretome provides insight into its pioneer colonization strategies of wood.</title>
        <authorList>
            <person name="Hori C."/>
            <person name="Ishida T."/>
            <person name="Igarashi K."/>
            <person name="Samejima M."/>
            <person name="Suzuki H."/>
            <person name="Master E."/>
            <person name="Ferreira P."/>
            <person name="Ruiz-Duenas F.J."/>
            <person name="Held B."/>
            <person name="Canessa P."/>
            <person name="Larrondo L.F."/>
            <person name="Schmoll M."/>
            <person name="Druzhinina I.S."/>
            <person name="Kubicek C.P."/>
            <person name="Gaskell J.A."/>
            <person name="Kersten P."/>
            <person name="St John F."/>
            <person name="Glasner J."/>
            <person name="Sabat G."/>
            <person name="Splinter BonDurant S."/>
            <person name="Syed K."/>
            <person name="Yadav J."/>
            <person name="Mgbeahuruike A.C."/>
            <person name="Kovalchuk A."/>
            <person name="Asiegbu F.O."/>
            <person name="Lackner G."/>
            <person name="Hoffmeister D."/>
            <person name="Rencoret J."/>
            <person name="Gutierrez A."/>
            <person name="Sun H."/>
            <person name="Lindquist E."/>
            <person name="Barry K."/>
            <person name="Riley R."/>
            <person name="Grigoriev I.V."/>
            <person name="Henrissat B."/>
            <person name="Kues U."/>
            <person name="Berka R.M."/>
            <person name="Martinez A.T."/>
            <person name="Covert S.F."/>
            <person name="Blanchette R.A."/>
            <person name="Cullen D."/>
        </authorList>
    </citation>
    <scope>NUCLEOTIDE SEQUENCE [LARGE SCALE GENOMIC DNA]</scope>
    <source>
        <strain evidence="16 17">11061_1 CR5-6</strain>
    </source>
</reference>
<protein>
    <recommendedName>
        <fullName evidence="5">laccase</fullName>
        <ecNumber evidence="5">1.10.3.2</ecNumber>
    </recommendedName>
</protein>
<comment type="cofactor">
    <cofactor evidence="2">
        <name>Cu cation</name>
        <dbReference type="ChEBI" id="CHEBI:23378"/>
    </cofactor>
</comment>
<dbReference type="Gene3D" id="2.60.40.420">
    <property type="entry name" value="Cupredoxins - blue copper proteins"/>
    <property type="match status" value="3"/>
</dbReference>
<evidence type="ECO:0000256" key="2">
    <source>
        <dbReference type="ARBA" id="ARBA00001935"/>
    </source>
</evidence>
<feature type="domain" description="Plastocyanin-like" evidence="14">
    <location>
        <begin position="482"/>
        <end position="580"/>
    </location>
</feature>
<dbReference type="InterPro" id="IPR045087">
    <property type="entry name" value="Cu-oxidase_fam"/>
</dbReference>